<accession>F4QC11</accession>
<dbReference type="GeneID" id="14866697"/>
<dbReference type="RefSeq" id="XP_004351257.1">
    <property type="nucleotide sequence ID" value="XM_004351205.1"/>
</dbReference>
<proteinExistence type="predicted"/>
<keyword evidence="2" id="KW-1185">Reference proteome</keyword>
<organism evidence="1 2">
    <name type="scientific">Cavenderia fasciculata</name>
    <name type="common">Slime mold</name>
    <name type="synonym">Dictyostelium fasciculatum</name>
    <dbReference type="NCBI Taxonomy" id="261658"/>
    <lineage>
        <taxon>Eukaryota</taxon>
        <taxon>Amoebozoa</taxon>
        <taxon>Evosea</taxon>
        <taxon>Eumycetozoa</taxon>
        <taxon>Dictyostelia</taxon>
        <taxon>Acytosteliales</taxon>
        <taxon>Cavenderiaceae</taxon>
        <taxon>Cavenderia</taxon>
    </lineage>
</organism>
<evidence type="ECO:0000313" key="1">
    <source>
        <dbReference type="EMBL" id="EGG14749.1"/>
    </source>
</evidence>
<dbReference type="STRING" id="1054147.F4QC11"/>
<sequence>MALFFSKSIFSLQCLAYNNNNKNNIFKRKVNIYGEEEEYTYGQLIVVVVIILINSENIGNNNISNSSSCNNIDYNNSNSTNLKLPNSIIYNIISMVWNLRDRCTCIYDTNVLERNQLMIWNDESFIESFHAIKNQCSVHFSTTTTPYTPLGLNGIHVNRSRLQLSLISKDIFDYIKLNHFNHLFISRVGQEVYTQKPADTCMLKNNIRSISSARFSIEHRSAVTLFTREQRLAITKINYSNLTKLDIRSVQTGHTTPEQNQLAKVLKGKPITKLYYHQSMTSSYLELSDDVKQSLRCILIDPKQSNILDHFPNVTHLQLHPEHSAEYKEEFKFPDRIKKITCSNFESARQLVKLNTCLDTFKYYRKDGYDILLFLNELSKDFSLSHLKTFIYQSNSTIPLIDMPTTNFQLIHSRSKIIGNVDQKIHLLFSRREE</sequence>
<protein>
    <submittedName>
        <fullName evidence="1">Uncharacterized protein</fullName>
    </submittedName>
</protein>
<dbReference type="Proteomes" id="UP000007797">
    <property type="component" value="Unassembled WGS sequence"/>
</dbReference>
<name>F4QC11_CACFS</name>
<reference evidence="2" key="1">
    <citation type="journal article" date="2011" name="Genome Res.">
        <title>Phylogeny-wide analysis of social amoeba genomes highlights ancient origins for complex intercellular communication.</title>
        <authorList>
            <person name="Heidel A.J."/>
            <person name="Lawal H.M."/>
            <person name="Felder M."/>
            <person name="Schilde C."/>
            <person name="Helps N.R."/>
            <person name="Tunggal B."/>
            <person name="Rivero F."/>
            <person name="John U."/>
            <person name="Schleicher M."/>
            <person name="Eichinger L."/>
            <person name="Platzer M."/>
            <person name="Noegel A.A."/>
            <person name="Schaap P."/>
            <person name="Gloeckner G."/>
        </authorList>
    </citation>
    <scope>NUCLEOTIDE SEQUENCE [LARGE SCALE GENOMIC DNA]</scope>
    <source>
        <strain evidence="2">SH3</strain>
    </source>
</reference>
<dbReference type="EMBL" id="GL883028">
    <property type="protein sequence ID" value="EGG14749.1"/>
    <property type="molecule type" value="Genomic_DNA"/>
</dbReference>
<dbReference type="KEGG" id="dfa:DFA_11009"/>
<dbReference type="AlphaFoldDB" id="F4QC11"/>
<evidence type="ECO:0000313" key="2">
    <source>
        <dbReference type="Proteomes" id="UP000007797"/>
    </source>
</evidence>
<gene>
    <name evidence="1" type="ORF">DFA_11009</name>
</gene>